<feature type="compositionally biased region" description="Acidic residues" evidence="1">
    <location>
        <begin position="529"/>
        <end position="541"/>
    </location>
</feature>
<organism evidence="2 3">
    <name type="scientific">Kaustia mangrovi</name>
    <dbReference type="NCBI Taxonomy" id="2593653"/>
    <lineage>
        <taxon>Bacteria</taxon>
        <taxon>Pseudomonadati</taxon>
        <taxon>Pseudomonadota</taxon>
        <taxon>Alphaproteobacteria</taxon>
        <taxon>Hyphomicrobiales</taxon>
        <taxon>Parvibaculaceae</taxon>
        <taxon>Kaustia</taxon>
    </lineage>
</organism>
<dbReference type="EMBL" id="CP058214">
    <property type="protein sequence ID" value="QPC44968.1"/>
    <property type="molecule type" value="Genomic_DNA"/>
</dbReference>
<gene>
    <name evidence="2" type="primary">casA</name>
    <name evidence="2" type="ORF">HW532_21055</name>
</gene>
<reference evidence="2 3" key="1">
    <citation type="submission" date="2020-06" db="EMBL/GenBank/DDBJ databases">
        <title>Genome sequence of 2 isolates from Red Sea Mangroves.</title>
        <authorList>
            <person name="Sefrji F."/>
            <person name="Michoud G."/>
            <person name="Merlino G."/>
            <person name="Daffonchio D."/>
        </authorList>
    </citation>
    <scope>NUCLEOTIDE SEQUENCE [LARGE SCALE GENOMIC DNA]</scope>
    <source>
        <strain evidence="2 3">R1DC25</strain>
    </source>
</reference>
<keyword evidence="3" id="KW-1185">Reference proteome</keyword>
<feature type="region of interest" description="Disordered" evidence="1">
    <location>
        <begin position="521"/>
        <end position="541"/>
    </location>
</feature>
<proteinExistence type="predicted"/>
<dbReference type="KEGG" id="kmn:HW532_21055"/>
<sequence length="541" mass="59042">MHNLLTDPIIRIRLSGIPAEAARLSLPAVFATLMHDEIAAFPALRPHQVHAWHMFLAQLGAVALHAAGRGDPPEGEEDWRGLLRGLTASFAGDEPWQLVVTDPAKPAFMQPPAPEGLDTFKGRIETADDLDPLVTAKNHDLKSAQALEAELDDWLFALVDLQTMEGFLGAGNYGISRMNGGFSSRMFLGLAPPGGAGAHLRRDIRMLLDMRAALLADPAFPGYRAERGLALVWTRAWDGAASIGLEDLDPYYIEICRRIRFVEEDGRLVARTAGTKAARIDAKAISGLTGDPWAPIDQKNGKALSLTAAGFGYRQLINILFGENNRPPPAARSRALDGSNDDLLLIARGLARGQGKTEGFHERFLPVSPTVAGAMGVEEKRIRLGSLATTQADDIARLAKILRGAIAIVASGGRPLNEASKDDYARADPFIRRLEQHADTTFFPALWARFEAEEADNQDAAKKTAHAFVETLAREARTLFNEAADTVPCASIQRYRARARAERSFNGRLYHEFSFLRREAPNQSSLTEATDDELDSETAAR</sequence>
<evidence type="ECO:0000256" key="1">
    <source>
        <dbReference type="SAM" id="MobiDB-lite"/>
    </source>
</evidence>
<dbReference type="InterPro" id="IPR013381">
    <property type="entry name" value="CRISPR-assoc_prot_Cse1"/>
</dbReference>
<protein>
    <submittedName>
        <fullName evidence="2">Type I-E CRISPR-associated protein Cse1/CasA</fullName>
    </submittedName>
</protein>
<name>A0A7S8HE36_9HYPH</name>
<dbReference type="AlphaFoldDB" id="A0A7S8HE36"/>
<dbReference type="Proteomes" id="UP000593594">
    <property type="component" value="Chromosome"/>
</dbReference>
<accession>A0A7S8HE36</accession>
<dbReference type="NCBIfam" id="TIGR02547">
    <property type="entry name" value="casA_cse1"/>
    <property type="match status" value="1"/>
</dbReference>
<dbReference type="RefSeq" id="WP_213162341.1">
    <property type="nucleotide sequence ID" value="NZ_CP058214.1"/>
</dbReference>
<evidence type="ECO:0000313" key="3">
    <source>
        <dbReference type="Proteomes" id="UP000593594"/>
    </source>
</evidence>
<evidence type="ECO:0000313" key="2">
    <source>
        <dbReference type="EMBL" id="QPC44968.1"/>
    </source>
</evidence>